<comment type="caution">
    <text evidence="1">The sequence shown here is derived from an EMBL/GenBank/DDBJ whole genome shotgun (WGS) entry which is preliminary data.</text>
</comment>
<accession>A0ABW5CAV4</accession>
<name>A0ABW5CAV4_9PROT</name>
<keyword evidence="2" id="KW-1185">Reference proteome</keyword>
<sequence>MEPITGILLSALAAGVGDATRQTVTRAAEDAYAAVKKRLAALGGEAALPVAALTHLEQNPAAADWRGALSTALAVPPWSDDAELRMLVEQLRAALPPSAVHHTTITSTGAGSAVGGDGATVTVNNTWSR</sequence>
<organism evidence="1 2">
    <name type="scientific">Phaeospirillum tilakii</name>
    <dbReference type="NCBI Taxonomy" id="741673"/>
    <lineage>
        <taxon>Bacteria</taxon>
        <taxon>Pseudomonadati</taxon>
        <taxon>Pseudomonadota</taxon>
        <taxon>Alphaproteobacteria</taxon>
        <taxon>Rhodospirillales</taxon>
        <taxon>Rhodospirillaceae</taxon>
        <taxon>Phaeospirillum</taxon>
    </lineage>
</organism>
<proteinExistence type="predicted"/>
<gene>
    <name evidence="1" type="ORF">ACFSNB_11365</name>
</gene>
<dbReference type="EMBL" id="JBHUIY010000021">
    <property type="protein sequence ID" value="MFD2234404.1"/>
    <property type="molecule type" value="Genomic_DNA"/>
</dbReference>
<evidence type="ECO:0000313" key="2">
    <source>
        <dbReference type="Proteomes" id="UP001597296"/>
    </source>
</evidence>
<dbReference type="Proteomes" id="UP001597296">
    <property type="component" value="Unassembled WGS sequence"/>
</dbReference>
<evidence type="ECO:0000313" key="1">
    <source>
        <dbReference type="EMBL" id="MFD2234404.1"/>
    </source>
</evidence>
<protein>
    <submittedName>
        <fullName evidence="1">Uncharacterized protein</fullName>
    </submittedName>
</protein>
<reference evidence="2" key="1">
    <citation type="journal article" date="2019" name="Int. J. Syst. Evol. Microbiol.">
        <title>The Global Catalogue of Microorganisms (GCM) 10K type strain sequencing project: providing services to taxonomists for standard genome sequencing and annotation.</title>
        <authorList>
            <consortium name="The Broad Institute Genomics Platform"/>
            <consortium name="The Broad Institute Genome Sequencing Center for Infectious Disease"/>
            <person name="Wu L."/>
            <person name="Ma J."/>
        </authorList>
    </citation>
    <scope>NUCLEOTIDE SEQUENCE [LARGE SCALE GENOMIC DNA]</scope>
    <source>
        <strain evidence="2">KCTC 15012</strain>
    </source>
</reference>
<dbReference type="RefSeq" id="WP_377316587.1">
    <property type="nucleotide sequence ID" value="NZ_JBHUIY010000021.1"/>
</dbReference>